<proteinExistence type="predicted"/>
<accession>A0A9N9JH93</accession>
<evidence type="ECO:0000256" key="1">
    <source>
        <dbReference type="SAM" id="MobiDB-lite"/>
    </source>
</evidence>
<feature type="region of interest" description="Disordered" evidence="1">
    <location>
        <begin position="1"/>
        <end position="28"/>
    </location>
</feature>
<comment type="caution">
    <text evidence="2">The sequence shown here is derived from an EMBL/GenBank/DDBJ whole genome shotgun (WGS) entry which is preliminary data.</text>
</comment>
<protein>
    <submittedName>
        <fullName evidence="2">12065_t:CDS:1</fullName>
    </submittedName>
</protein>
<dbReference type="Proteomes" id="UP000789342">
    <property type="component" value="Unassembled WGS sequence"/>
</dbReference>
<organism evidence="2 3">
    <name type="scientific">Acaulospora morrowiae</name>
    <dbReference type="NCBI Taxonomy" id="94023"/>
    <lineage>
        <taxon>Eukaryota</taxon>
        <taxon>Fungi</taxon>
        <taxon>Fungi incertae sedis</taxon>
        <taxon>Mucoromycota</taxon>
        <taxon>Glomeromycotina</taxon>
        <taxon>Glomeromycetes</taxon>
        <taxon>Diversisporales</taxon>
        <taxon>Acaulosporaceae</taxon>
        <taxon>Acaulospora</taxon>
    </lineage>
</organism>
<feature type="non-terminal residue" evidence="2">
    <location>
        <position position="42"/>
    </location>
</feature>
<feature type="non-terminal residue" evidence="2">
    <location>
        <position position="1"/>
    </location>
</feature>
<feature type="compositionally biased region" description="Basic and acidic residues" evidence="1">
    <location>
        <begin position="1"/>
        <end position="14"/>
    </location>
</feature>
<evidence type="ECO:0000313" key="3">
    <source>
        <dbReference type="Proteomes" id="UP000789342"/>
    </source>
</evidence>
<name>A0A9N9JH93_9GLOM</name>
<dbReference type="AlphaFoldDB" id="A0A9N9JH93"/>
<evidence type="ECO:0000313" key="2">
    <source>
        <dbReference type="EMBL" id="CAG8782366.1"/>
    </source>
</evidence>
<sequence>KENKLAKAKPEIKTKSKSKSQKVNHQNTIKNALKAFANSEYS</sequence>
<gene>
    <name evidence="2" type="ORF">AMORRO_LOCUS17434</name>
</gene>
<dbReference type="EMBL" id="CAJVPV010053764">
    <property type="protein sequence ID" value="CAG8782366.1"/>
    <property type="molecule type" value="Genomic_DNA"/>
</dbReference>
<reference evidence="2" key="1">
    <citation type="submission" date="2021-06" db="EMBL/GenBank/DDBJ databases">
        <authorList>
            <person name="Kallberg Y."/>
            <person name="Tangrot J."/>
            <person name="Rosling A."/>
        </authorList>
    </citation>
    <scope>NUCLEOTIDE SEQUENCE</scope>
    <source>
        <strain evidence="2">CL551</strain>
    </source>
</reference>
<keyword evidence="3" id="KW-1185">Reference proteome</keyword>